<dbReference type="FunFam" id="3.40.228.10:FF:000002">
    <property type="entry name" value="Formate dehydrogenase subunit alpha"/>
    <property type="match status" value="1"/>
</dbReference>
<reference evidence="11 12" key="1">
    <citation type="submission" date="2019-11" db="EMBL/GenBank/DDBJ databases">
        <title>Comparative genomics of hydrocarbon-degrading Desulfosarcina strains.</title>
        <authorList>
            <person name="Watanabe M."/>
            <person name="Kojima H."/>
            <person name="Fukui M."/>
        </authorList>
    </citation>
    <scope>NUCLEOTIDE SEQUENCE [LARGE SCALE GENOMIC DNA]</scope>
    <source>
        <strain evidence="11 12">28bB2T</strain>
    </source>
</reference>
<dbReference type="Pfam" id="PF04879">
    <property type="entry name" value="Molybdop_Fe4S4"/>
    <property type="match status" value="1"/>
</dbReference>
<dbReference type="Pfam" id="PF12838">
    <property type="entry name" value="Fer4_7"/>
    <property type="match status" value="1"/>
</dbReference>
<feature type="domain" description="4Fe-4S ferredoxin-type" evidence="9">
    <location>
        <begin position="206"/>
        <end position="234"/>
    </location>
</feature>
<keyword evidence="2" id="KW-0004">4Fe-4S</keyword>
<keyword evidence="5" id="KW-0560">Oxidoreductase</keyword>
<dbReference type="Proteomes" id="UP000425960">
    <property type="component" value="Chromosome"/>
</dbReference>
<dbReference type="Pfam" id="PF00384">
    <property type="entry name" value="Molybdopterin"/>
    <property type="match status" value="1"/>
</dbReference>
<dbReference type="InterPro" id="IPR041925">
    <property type="entry name" value="CT_Formate-Dh_H"/>
</dbReference>
<dbReference type="PROSITE" id="PS51669">
    <property type="entry name" value="4FE4S_MOW_BIS_MGD"/>
    <property type="match status" value="1"/>
</dbReference>
<dbReference type="Pfam" id="PF13510">
    <property type="entry name" value="Fer2_4"/>
    <property type="match status" value="1"/>
</dbReference>
<evidence type="ECO:0000259" key="9">
    <source>
        <dbReference type="PROSITE" id="PS51379"/>
    </source>
</evidence>
<dbReference type="InterPro" id="IPR017896">
    <property type="entry name" value="4Fe4S_Fe-S-bd"/>
</dbReference>
<dbReference type="SUPFAM" id="SSF53706">
    <property type="entry name" value="Formate dehydrogenase/DMSO reductase, domains 1-3"/>
    <property type="match status" value="1"/>
</dbReference>
<dbReference type="Gene3D" id="3.40.228.10">
    <property type="entry name" value="Dimethylsulfoxide Reductase, domain 2"/>
    <property type="match status" value="1"/>
</dbReference>
<dbReference type="FunFam" id="3.30.70.20:FF:000035">
    <property type="entry name" value="Iron hydrogenase 1"/>
    <property type="match status" value="1"/>
</dbReference>
<dbReference type="SUPFAM" id="SSF50692">
    <property type="entry name" value="ADC-like"/>
    <property type="match status" value="1"/>
</dbReference>
<evidence type="ECO:0000256" key="7">
    <source>
        <dbReference type="ARBA" id="ARBA00023014"/>
    </source>
</evidence>
<keyword evidence="4" id="KW-0677">Repeat</keyword>
<feature type="domain" description="4Fe-4S ferredoxin-type" evidence="9">
    <location>
        <begin position="162"/>
        <end position="195"/>
    </location>
</feature>
<dbReference type="PIRSF" id="PIRSF036643">
    <property type="entry name" value="FDH_alpha"/>
    <property type="match status" value="1"/>
</dbReference>
<dbReference type="GO" id="GO:0043546">
    <property type="term" value="F:molybdopterin cofactor binding"/>
    <property type="evidence" value="ECO:0007669"/>
    <property type="project" value="InterPro"/>
</dbReference>
<keyword evidence="3" id="KW-0479">Metal-binding</keyword>
<proteinExistence type="inferred from homology"/>
<evidence type="ECO:0000313" key="11">
    <source>
        <dbReference type="EMBL" id="BBO82199.1"/>
    </source>
</evidence>
<dbReference type="GO" id="GO:0022904">
    <property type="term" value="P:respiratory electron transport chain"/>
    <property type="evidence" value="ECO:0007669"/>
    <property type="project" value="TreeGrafter"/>
</dbReference>
<dbReference type="InterPro" id="IPR001041">
    <property type="entry name" value="2Fe-2S_ferredoxin-type"/>
</dbReference>
<name>A0A5K7ZQ42_9BACT</name>
<evidence type="ECO:0000256" key="5">
    <source>
        <dbReference type="ARBA" id="ARBA00023002"/>
    </source>
</evidence>
<evidence type="ECO:0000259" key="10">
    <source>
        <dbReference type="PROSITE" id="PS51669"/>
    </source>
</evidence>
<comment type="similarity">
    <text evidence="1">In the C-terminal section; belongs to the prokaryotic molybdopterin-containing oxidoreductase family.</text>
</comment>
<evidence type="ECO:0000256" key="1">
    <source>
        <dbReference type="ARBA" id="ARBA00007023"/>
    </source>
</evidence>
<dbReference type="InterPro" id="IPR006478">
    <property type="entry name" value="Formate_DH_asu"/>
</dbReference>
<dbReference type="PANTHER" id="PTHR43105:SF14">
    <property type="entry name" value="FORMATE DEHYDROGENASE H"/>
    <property type="match status" value="1"/>
</dbReference>
<evidence type="ECO:0000256" key="6">
    <source>
        <dbReference type="ARBA" id="ARBA00023004"/>
    </source>
</evidence>
<dbReference type="PANTHER" id="PTHR43105">
    <property type="entry name" value="RESPIRATORY NITRATE REDUCTASE"/>
    <property type="match status" value="1"/>
</dbReference>
<dbReference type="NCBIfam" id="TIGR01591">
    <property type="entry name" value="Fdh-alpha"/>
    <property type="match status" value="1"/>
</dbReference>
<accession>A0A5K7ZQ42</accession>
<dbReference type="Gene3D" id="2.20.25.90">
    <property type="entry name" value="ADC-like domains"/>
    <property type="match status" value="1"/>
</dbReference>
<dbReference type="PROSITE" id="PS51085">
    <property type="entry name" value="2FE2S_FER_2"/>
    <property type="match status" value="1"/>
</dbReference>
<dbReference type="PROSITE" id="PS51379">
    <property type="entry name" value="4FE4S_FER_2"/>
    <property type="match status" value="2"/>
</dbReference>
<dbReference type="Gene3D" id="2.40.40.20">
    <property type="match status" value="1"/>
</dbReference>
<dbReference type="InterPro" id="IPR036010">
    <property type="entry name" value="2Fe-2S_ferredoxin-like_sf"/>
</dbReference>
<keyword evidence="7" id="KW-0411">Iron-sulfur</keyword>
<dbReference type="GO" id="GO:0003954">
    <property type="term" value="F:NADH dehydrogenase activity"/>
    <property type="evidence" value="ECO:0007669"/>
    <property type="project" value="TreeGrafter"/>
</dbReference>
<dbReference type="PROSITE" id="PS00198">
    <property type="entry name" value="4FE4S_FER_1"/>
    <property type="match status" value="1"/>
</dbReference>
<dbReference type="CDD" id="cd02753">
    <property type="entry name" value="MopB_Formate-Dh-H"/>
    <property type="match status" value="1"/>
</dbReference>
<dbReference type="InterPro" id="IPR041924">
    <property type="entry name" value="Formate_Dh-H_N"/>
</dbReference>
<dbReference type="InterPro" id="IPR017900">
    <property type="entry name" value="4Fe4S_Fe_S_CS"/>
</dbReference>
<evidence type="ECO:0000256" key="2">
    <source>
        <dbReference type="ARBA" id="ARBA00022485"/>
    </source>
</evidence>
<dbReference type="Gene3D" id="3.40.50.740">
    <property type="match status" value="1"/>
</dbReference>
<feature type="domain" description="4Fe-4S Mo/W bis-MGD-type" evidence="10">
    <location>
        <begin position="243"/>
        <end position="298"/>
    </location>
</feature>
<dbReference type="KEGG" id="dov:DSCO28_27650"/>
<dbReference type="EMBL" id="AP021876">
    <property type="protein sequence ID" value="BBO82199.1"/>
    <property type="molecule type" value="Genomic_DNA"/>
</dbReference>
<sequence>MSQTLFINGNEFPFSAGETILDVAKRNQIDIPTLCHLKDATPTGACRICVVEVAGSQTLLTACTTPATNGMAVKTESPEVVAARRQIIELMLSSGNHNCAIRTGNDSQWSELQLKVANEDMSGELCPVWGDCRLQDLAYRYQVSTEYVDHRPTRYPLESVNPFIVRDFSRCIQCGRCVQACNDIQVNNAIRFGYRGKDAKIITAGDRPLSDSDCVFCGECVQACPVGALVEKDARYTVRPWETRKVRTTCSYCGAGCQLYLHVKENRVVKVSGVDAAPNHGRLCVKGRFGYHFIGSPDRLTQPLIKENGSFREASWDEALGYVAQRLSAIRDSSGPDSIGVLTSARMSNEDNYIAQKFARSVLKTNNVDHCARLCHASTVAGLAASFGSGAMTNPIADLSKADVILVTGSNTTETHPVTSTYIKRAVRFGKAQLIVVDPRDIPLSRHAVLKMTQKPGTDVAWINGLMHVILKENLHDAQFIKTRTEGFDAFKKALEPYTPDAVSQITGIPADQIVAAARLYGTAGVGNIVYCMGITQHSTGTDNVKALANLAMLCGNLGIDGGGVNPLRGQNNVQGACDMGCLPNVYSGYQSVTDTAAAQKMEAAWNTTHLSEKMGLKATEMIPMALTGDIKALYIIGENPMVSDPDLNHVQKSLQNLDFFVVQDIFLSETARLADVVFPATCFAEKAGTFTNTERKVQRIRPAVPPPGEARDDWSITSALATRMGVPMEYADAEAVFDEISRVTPSYGGISYHRIDADGLVWPCPTDDHPGTPVLHIGKFTSGLGKFHAVEFIPPAETPDDDFPFTLTTGRLLYHYHTGTMTMKSDDLNERAPECRIEIADSDALRLGVVNGEMLSIRSRRGTIQARATLTPAIMPGTVFIPFHFAAAAANRLTHAALDPVCAIPELKVCAVALSPAKMDANPLNA</sequence>
<dbReference type="CDD" id="cd00207">
    <property type="entry name" value="fer2"/>
    <property type="match status" value="1"/>
</dbReference>
<dbReference type="SUPFAM" id="SSF54862">
    <property type="entry name" value="4Fe-4S ferredoxins"/>
    <property type="match status" value="1"/>
</dbReference>
<dbReference type="InterPro" id="IPR050123">
    <property type="entry name" value="Prok_molybdopt-oxidoreductase"/>
</dbReference>
<dbReference type="SMART" id="SM00926">
    <property type="entry name" value="Molybdop_Fe4S4"/>
    <property type="match status" value="1"/>
</dbReference>
<feature type="domain" description="2Fe-2S ferredoxin-type" evidence="8">
    <location>
        <begin position="1"/>
        <end position="79"/>
    </location>
</feature>
<dbReference type="AlphaFoldDB" id="A0A5K7ZQ42"/>
<protein>
    <submittedName>
        <fullName evidence="11">Formate dehydrogenase subunit alpha</fullName>
    </submittedName>
</protein>
<dbReference type="GO" id="GO:0051539">
    <property type="term" value="F:4 iron, 4 sulfur cluster binding"/>
    <property type="evidence" value="ECO:0007669"/>
    <property type="project" value="UniProtKB-KW"/>
</dbReference>
<dbReference type="SUPFAM" id="SSF54292">
    <property type="entry name" value="2Fe-2S ferredoxin-like"/>
    <property type="match status" value="1"/>
</dbReference>
<dbReference type="GO" id="GO:0046872">
    <property type="term" value="F:metal ion binding"/>
    <property type="evidence" value="ECO:0007669"/>
    <property type="project" value="UniProtKB-KW"/>
</dbReference>
<evidence type="ECO:0000256" key="3">
    <source>
        <dbReference type="ARBA" id="ARBA00022723"/>
    </source>
</evidence>
<dbReference type="InterPro" id="IPR009010">
    <property type="entry name" value="Asp_de-COase-like_dom_sf"/>
</dbReference>
<keyword evidence="6" id="KW-0408">Iron</keyword>
<dbReference type="InterPro" id="IPR006657">
    <property type="entry name" value="MoPterin_dinucl-bd_dom"/>
</dbReference>
<dbReference type="InterPro" id="IPR006656">
    <property type="entry name" value="Mopterin_OxRdtase"/>
</dbReference>
<dbReference type="GO" id="GO:0016020">
    <property type="term" value="C:membrane"/>
    <property type="evidence" value="ECO:0007669"/>
    <property type="project" value="TreeGrafter"/>
</dbReference>
<dbReference type="RefSeq" id="WP_155310613.1">
    <property type="nucleotide sequence ID" value="NZ_AP021876.1"/>
</dbReference>
<dbReference type="GO" id="GO:0015942">
    <property type="term" value="P:formate metabolic process"/>
    <property type="evidence" value="ECO:0007669"/>
    <property type="project" value="InterPro"/>
</dbReference>
<dbReference type="Pfam" id="PF01568">
    <property type="entry name" value="Molydop_binding"/>
    <property type="match status" value="1"/>
</dbReference>
<evidence type="ECO:0000259" key="8">
    <source>
        <dbReference type="PROSITE" id="PS51085"/>
    </source>
</evidence>
<dbReference type="CDD" id="cd02790">
    <property type="entry name" value="MopB_CT_Formate-Dh_H"/>
    <property type="match status" value="1"/>
</dbReference>
<dbReference type="InterPro" id="IPR006963">
    <property type="entry name" value="Mopterin_OxRdtase_4Fe-4S_dom"/>
</dbReference>
<evidence type="ECO:0000256" key="4">
    <source>
        <dbReference type="ARBA" id="ARBA00022737"/>
    </source>
</evidence>
<dbReference type="Gene3D" id="3.10.20.740">
    <property type="match status" value="1"/>
</dbReference>
<dbReference type="GO" id="GO:0008863">
    <property type="term" value="F:formate dehydrogenase (NAD+) activity"/>
    <property type="evidence" value="ECO:0007669"/>
    <property type="project" value="InterPro"/>
</dbReference>
<dbReference type="Gene3D" id="3.30.70.20">
    <property type="match status" value="1"/>
</dbReference>
<organism evidence="11 12">
    <name type="scientific">Desulfosarcina ovata subsp. sediminis</name>
    <dbReference type="NCBI Taxonomy" id="885957"/>
    <lineage>
        <taxon>Bacteria</taxon>
        <taxon>Pseudomonadati</taxon>
        <taxon>Thermodesulfobacteriota</taxon>
        <taxon>Desulfobacteria</taxon>
        <taxon>Desulfobacterales</taxon>
        <taxon>Desulfosarcinaceae</taxon>
        <taxon>Desulfosarcina</taxon>
    </lineage>
</organism>
<gene>
    <name evidence="11" type="ORF">DSCO28_27650</name>
</gene>
<evidence type="ECO:0000313" key="12">
    <source>
        <dbReference type="Proteomes" id="UP000425960"/>
    </source>
</evidence>